<accession>A0A0S8FTU8</accession>
<evidence type="ECO:0000313" key="3">
    <source>
        <dbReference type="Proteomes" id="UP000051373"/>
    </source>
</evidence>
<dbReference type="Proteomes" id="UP000051373">
    <property type="component" value="Unassembled WGS sequence"/>
</dbReference>
<proteinExistence type="predicted"/>
<name>A0A0S8FTU8_UNCW3</name>
<comment type="caution">
    <text evidence="2">The sequence shown here is derived from an EMBL/GenBank/DDBJ whole genome shotgun (WGS) entry which is preliminary data.</text>
</comment>
<keyword evidence="1" id="KW-0175">Coiled coil</keyword>
<reference evidence="2 3" key="1">
    <citation type="journal article" date="2015" name="Microbiome">
        <title>Genomic resolution of linkages in carbon, nitrogen, and sulfur cycling among widespread estuary sediment bacteria.</title>
        <authorList>
            <person name="Baker B.J."/>
            <person name="Lazar C.S."/>
            <person name="Teske A.P."/>
            <person name="Dick G.J."/>
        </authorList>
    </citation>
    <scope>NUCLEOTIDE SEQUENCE [LARGE SCALE GENOMIC DNA]</scope>
    <source>
        <strain evidence="2">SM23_42</strain>
    </source>
</reference>
<dbReference type="EMBL" id="LJUJ01000012">
    <property type="protein sequence ID" value="KPK63482.1"/>
    <property type="molecule type" value="Genomic_DNA"/>
</dbReference>
<dbReference type="AlphaFoldDB" id="A0A0S8FTU8"/>
<dbReference type="InterPro" id="IPR029787">
    <property type="entry name" value="Nucleotide_cyclase"/>
</dbReference>
<dbReference type="Gene3D" id="3.30.70.1230">
    <property type="entry name" value="Nucleotide cyclase"/>
    <property type="match status" value="1"/>
</dbReference>
<protein>
    <recommendedName>
        <fullName evidence="4">Guanylate cyclase domain-containing protein</fullName>
    </recommendedName>
</protein>
<sequence>MIEKGLEESVIRETPYYEKLRATYRDSANFKRYFNILKRVARRDPFIEKLEKNGGKELVYLGRRIYTLQDDFVLNYIEFLRDESQIERWDKFFERYSQHIFDIYEDFVNGISANVVIFEIANRKLLRDILTKRTLKASLDTKTLIAERCGTVVNHLFNYIRNSLTKRTVVVDNMIVDSYEHIPFVPKTSNIETMRILSQSLKKKGLPEPIFSAILKGMTRSYYADEKLRIIEAIAKLPSLTKKAISDIFESQFFYPDEQTLTEIIDALQKRGRKLMADVTSKKKNIEEKMQNIRRKITDTTNIMSDSLINLAEDFSTEEAIENMVKRLHRNVIGNAYDLKILKWEYQECQDKENNLKDIMRFKPADLTRLVVKEEWDPYIMQVLHRHDEVADDKLQLILKDAANDIKHDEAAQQIMNQYRMAAFLKEKYDSHQIMDRFNKIVDEVITPLVKSIILEELVDYYPKLSEITTTEGIRFLGEEAAAGRVSMIEKDINVTSSEESASDVNVLRYKNLVSVLVYDIRGSTFMGAKLLNAEKESAIRNLFQESMLFVAEKYGGIPIKDTGDGGVIFFARNHYDIKDEKTLRPETGNVLPAVRCAIEMVQEAKLFVQKNIHRYGDWFRDVQEREIDFEGAAYAKLPPSYQSIFQVGIGLASGYYPREVYLDKNAFGEHDLTGMLVREANLYSTVKAKGKSTVICDDATVYNVLLNVDRFSFLNEAGLRIDPVQLNIQQALEYWIRQRTTRKGFILDIFKIFVARFGREMADTENLKIVLDDSDIVINDGIDVQLKKMERSKMLFELYAEVVK</sequence>
<feature type="coiled-coil region" evidence="1">
    <location>
        <begin position="276"/>
        <end position="303"/>
    </location>
</feature>
<gene>
    <name evidence="2" type="ORF">AMJ83_06825</name>
</gene>
<evidence type="ECO:0008006" key="4">
    <source>
        <dbReference type="Google" id="ProtNLM"/>
    </source>
</evidence>
<dbReference type="SUPFAM" id="SSF55073">
    <property type="entry name" value="Nucleotide cyclase"/>
    <property type="match status" value="1"/>
</dbReference>
<dbReference type="STRING" id="1703779.AMJ83_06825"/>
<organism evidence="2 3">
    <name type="scientific">candidate division WOR_3 bacterium SM23_42</name>
    <dbReference type="NCBI Taxonomy" id="1703779"/>
    <lineage>
        <taxon>Bacteria</taxon>
        <taxon>Bacteria division WOR-3</taxon>
    </lineage>
</organism>
<evidence type="ECO:0000313" key="2">
    <source>
        <dbReference type="EMBL" id="KPK63482.1"/>
    </source>
</evidence>
<evidence type="ECO:0000256" key="1">
    <source>
        <dbReference type="SAM" id="Coils"/>
    </source>
</evidence>